<sequence>MPPRPGIVQSLRQLGLVTNQVGVELLADSSSLRTTSKKAPDDTGPSTTVDLECLSSPTAVAIHPLHRASVNVMHANVLTA</sequence>
<accession>A0A543AFP3</accession>
<dbReference type="AlphaFoldDB" id="A0A543AFP3"/>
<evidence type="ECO:0000313" key="2">
    <source>
        <dbReference type="Proteomes" id="UP000319746"/>
    </source>
</evidence>
<proteinExistence type="predicted"/>
<dbReference type="Proteomes" id="UP000319746">
    <property type="component" value="Unassembled WGS sequence"/>
</dbReference>
<protein>
    <submittedName>
        <fullName evidence="1">Uncharacterized protein</fullName>
    </submittedName>
</protein>
<evidence type="ECO:0000313" key="1">
    <source>
        <dbReference type="EMBL" id="TQL71346.1"/>
    </source>
</evidence>
<gene>
    <name evidence="1" type="ORF">FB556_1821</name>
</gene>
<comment type="caution">
    <text evidence="1">The sequence shown here is derived from an EMBL/GenBank/DDBJ whole genome shotgun (WGS) entry which is preliminary data.</text>
</comment>
<reference evidence="1 2" key="1">
    <citation type="submission" date="2019-06" db="EMBL/GenBank/DDBJ databases">
        <title>Sequencing the genomes of 1000 actinobacteria strains.</title>
        <authorList>
            <person name="Klenk H.-P."/>
        </authorList>
    </citation>
    <scope>NUCLEOTIDE SEQUENCE [LARGE SCALE GENOMIC DNA]</scope>
    <source>
        <strain evidence="1 2">DSM 24083</strain>
    </source>
</reference>
<keyword evidence="2" id="KW-1185">Reference proteome</keyword>
<organism evidence="1 2">
    <name type="scientific">Enteractinococcus coprophilus</name>
    <dbReference type="NCBI Taxonomy" id="1027633"/>
    <lineage>
        <taxon>Bacteria</taxon>
        <taxon>Bacillati</taxon>
        <taxon>Actinomycetota</taxon>
        <taxon>Actinomycetes</taxon>
        <taxon>Micrococcales</taxon>
        <taxon>Micrococcaceae</taxon>
    </lineage>
</organism>
<dbReference type="EMBL" id="VFOU01000003">
    <property type="protein sequence ID" value="TQL71346.1"/>
    <property type="molecule type" value="Genomic_DNA"/>
</dbReference>
<name>A0A543AFP3_9MICC</name>